<dbReference type="EMBL" id="QXTE01000157">
    <property type="protein sequence ID" value="TFK03486.1"/>
    <property type="molecule type" value="Genomic_DNA"/>
</dbReference>
<dbReference type="Proteomes" id="UP000297703">
    <property type="component" value="Unassembled WGS sequence"/>
</dbReference>
<accession>A0A4D9DZ78</accession>
<gene>
    <name evidence="2" type="ORF">DR999_PMT14044</name>
</gene>
<keyword evidence="3" id="KW-1185">Reference proteome</keyword>
<protein>
    <submittedName>
        <fullName evidence="2">SAFB-like transcription modulator</fullName>
    </submittedName>
</protein>
<reference evidence="2 3" key="1">
    <citation type="submission" date="2019-04" db="EMBL/GenBank/DDBJ databases">
        <title>Draft genome of the big-headed turtle Platysternon megacephalum.</title>
        <authorList>
            <person name="Gong S."/>
        </authorList>
    </citation>
    <scope>NUCLEOTIDE SEQUENCE [LARGE SCALE GENOMIC DNA]</scope>
    <source>
        <strain evidence="2">DO16091913</strain>
        <tissue evidence="2">Muscle</tissue>
    </source>
</reference>
<evidence type="ECO:0000313" key="2">
    <source>
        <dbReference type="EMBL" id="TFK03486.1"/>
    </source>
</evidence>
<organism evidence="2 3">
    <name type="scientific">Platysternon megacephalum</name>
    <name type="common">big-headed turtle</name>
    <dbReference type="NCBI Taxonomy" id="55544"/>
    <lineage>
        <taxon>Eukaryota</taxon>
        <taxon>Metazoa</taxon>
        <taxon>Chordata</taxon>
        <taxon>Craniata</taxon>
        <taxon>Vertebrata</taxon>
        <taxon>Euteleostomi</taxon>
        <taxon>Archelosauria</taxon>
        <taxon>Testudinata</taxon>
        <taxon>Testudines</taxon>
        <taxon>Cryptodira</taxon>
        <taxon>Durocryptodira</taxon>
        <taxon>Testudinoidea</taxon>
        <taxon>Platysternidae</taxon>
        <taxon>Platysternon</taxon>
    </lineage>
</organism>
<dbReference type="AlphaFoldDB" id="A0A4D9DZ78"/>
<reference evidence="2 3" key="2">
    <citation type="submission" date="2019-04" db="EMBL/GenBank/DDBJ databases">
        <title>The genome sequence of big-headed turtle.</title>
        <authorList>
            <person name="Gong S."/>
        </authorList>
    </citation>
    <scope>NUCLEOTIDE SEQUENCE [LARGE SCALE GENOMIC DNA]</scope>
    <source>
        <strain evidence="2">DO16091913</strain>
        <tissue evidence="2">Muscle</tissue>
    </source>
</reference>
<evidence type="ECO:0000313" key="3">
    <source>
        <dbReference type="Proteomes" id="UP000297703"/>
    </source>
</evidence>
<proteinExistence type="predicted"/>
<name>A0A4D9DZ78_9SAUR</name>
<comment type="caution">
    <text evidence="2">The sequence shown here is derived from an EMBL/GenBank/DDBJ whole genome shotgun (WGS) entry which is preliminary data.</text>
</comment>
<feature type="region of interest" description="Disordered" evidence="1">
    <location>
        <begin position="29"/>
        <end position="52"/>
    </location>
</feature>
<evidence type="ECO:0000256" key="1">
    <source>
        <dbReference type="SAM" id="MobiDB-lite"/>
    </source>
</evidence>
<sequence>MTVAFELLPDAADGVGRMMSTWDNWQEPVDKGRSFRDASSPETEGRGHLSWPGVANENQGYWMGYPGFGGVRDNLLSLPRQRSSFGLG</sequence>